<gene>
    <name evidence="1" type="ORF">MCMEM_0460</name>
</gene>
<dbReference type="KEGG" id="mmet:MCMEM_0460"/>
<evidence type="ECO:0000313" key="2">
    <source>
        <dbReference type="Proteomes" id="UP000033048"/>
    </source>
</evidence>
<keyword evidence="2" id="KW-1185">Reference proteome</keyword>
<organism evidence="1 2">
    <name type="scientific">Methanococcoides methylutens MM1</name>
    <dbReference type="NCBI Taxonomy" id="1434104"/>
    <lineage>
        <taxon>Archaea</taxon>
        <taxon>Methanobacteriati</taxon>
        <taxon>Methanobacteriota</taxon>
        <taxon>Stenosarchaea group</taxon>
        <taxon>Methanomicrobia</taxon>
        <taxon>Methanosarcinales</taxon>
        <taxon>Methanosarcinaceae</taxon>
        <taxon>Methanococcoides</taxon>
    </lineage>
</organism>
<dbReference type="HOGENOM" id="CLU_751455_0_0_2"/>
<evidence type="ECO:0000313" key="1">
    <source>
        <dbReference type="EMBL" id="AKB84513.1"/>
    </source>
</evidence>
<accession>A0A0E3SQS8</accession>
<proteinExistence type="predicted"/>
<dbReference type="GeneID" id="24892953"/>
<name>A0A0E3SQS8_METMT</name>
<dbReference type="STRING" id="1434104.MCMEM_0460"/>
<dbReference type="RefSeq" id="WP_048204712.1">
    <property type="nucleotide sequence ID" value="NZ_CP009518.1"/>
</dbReference>
<protein>
    <submittedName>
        <fullName evidence="1">Uncharacterized protein</fullName>
    </submittedName>
</protein>
<dbReference type="Proteomes" id="UP000033048">
    <property type="component" value="Chromosome"/>
</dbReference>
<reference evidence="1 2" key="1">
    <citation type="submission" date="2014-07" db="EMBL/GenBank/DDBJ databases">
        <title>Methanogenic archaea and the global carbon cycle.</title>
        <authorList>
            <person name="Henriksen J.R."/>
            <person name="Luke J."/>
            <person name="Reinhart S."/>
            <person name="Benedict M.N."/>
            <person name="Youngblut N.D."/>
            <person name="Metcalf M.E."/>
            <person name="Whitaker R.J."/>
            <person name="Metcalf W.W."/>
        </authorList>
    </citation>
    <scope>NUCLEOTIDE SEQUENCE [LARGE SCALE GENOMIC DNA]</scope>
    <source>
        <strain evidence="1 2">MM1</strain>
    </source>
</reference>
<sequence>MSTITMEEALSENRLQKLAIKLNSIPTADEFKEKVEKDLWEMLVKPEDYEEEEIKYVNLPEKSKKIFGYILDEEGDEELPWWFTSFEWEVRTIGVGEETIDIEMLRDDFQHFVIDRTYIKKPRLKVNYYSDCNICNILSKFGDFFEELKDRTNPDIKQDSETKLELPQNIFAFEDGGIITTSEFKEWFESLAKLSPPFNEELTALLMMNTGVKEDIAREILPENLMDRIDNIGLVNDSIFNNKYFEPLVEIIRDCWKLFDLEVPYLGKKYKNLQPLEAALYESWLENNKDFAKKNKEWLRLRKTPHQVPYAKIAFKSPIMLTDYSYDDMSMPLTLRITRKGDYQFKDIWKASEIEQMLESYGISGTNE</sequence>
<dbReference type="AlphaFoldDB" id="A0A0E3SQS8"/>
<dbReference type="EMBL" id="CP009518">
    <property type="protein sequence ID" value="AKB84513.1"/>
    <property type="molecule type" value="Genomic_DNA"/>
</dbReference>